<name>A0A061IVZ2_TRYRA</name>
<dbReference type="EMBL" id="AUPL01007194">
    <property type="protein sequence ID" value="ESL05177.1"/>
    <property type="molecule type" value="Genomic_DNA"/>
</dbReference>
<comment type="caution">
    <text evidence="1">The sequence shown here is derived from an EMBL/GenBank/DDBJ whole genome shotgun (WGS) entry which is preliminary data.</text>
</comment>
<dbReference type="Proteomes" id="UP000031737">
    <property type="component" value="Unassembled WGS sequence"/>
</dbReference>
<proteinExistence type="predicted"/>
<dbReference type="OrthoDB" id="252009at2759"/>
<sequence length="489" mass="51755">MADEEAAENADVSSSSHRDLVGDMLRSVVSSPSSFFYVHAQLPSSALFLTAPPTDTDVGTATHAASAPLDKSREDHTRRSVVARLAGGLEPAVPFAVGTPLLVGSGAACGGDDGRVAATAGAGAMPFGHIQCLLRVCTRGGNAGEAYLGETAGAFKARNETASPMHESGASFLAPRGRASKESDDGGASHSIPAGIIEPWKLGVSLDPKIPLYVRTLTEKRPAAVRSRSTGGDALPSSPSRVCALLGREDCETYILPQHELLFTFYAPAEVVAMCAQENEERMQRQAALGYGSPTHVFADGPRTARHFLQRAHCNHVAAEEAAAVSKSGTGATHTPQRERVMYEVRALPGDVVFVPRGWRYRVERIIGVAVLDAVATAPVQAAMTEKQAEGEGLPYGALRAAFMRNTSSTFALSLGKAHTASHEAGADVSRMEAAEICGVEVEAFVLCYKPYPLLSAEQAAAYVPANYVRRGLEEFYAKGGNDVFHRYV</sequence>
<dbReference type="AlphaFoldDB" id="A0A061IVZ2"/>
<evidence type="ECO:0000313" key="1">
    <source>
        <dbReference type="EMBL" id="ESL05177.1"/>
    </source>
</evidence>
<evidence type="ECO:0000313" key="2">
    <source>
        <dbReference type="Proteomes" id="UP000031737"/>
    </source>
</evidence>
<reference evidence="1 2" key="1">
    <citation type="submission" date="2013-07" db="EMBL/GenBank/DDBJ databases">
        <authorList>
            <person name="Stoco P.H."/>
            <person name="Wagner G."/>
            <person name="Gerber A."/>
            <person name="Zaha A."/>
            <person name="Thompson C."/>
            <person name="Bartholomeu D.C."/>
            <person name="Luckemeyer D.D."/>
            <person name="Bahia D."/>
            <person name="Loreto E."/>
            <person name="Prestes E.B."/>
            <person name="Lima F.M."/>
            <person name="Rodrigues-Luiz G."/>
            <person name="Vallejo G.A."/>
            <person name="Filho J.F."/>
            <person name="Monteiro K.M."/>
            <person name="Tyler K.M."/>
            <person name="de Almeida L.G."/>
            <person name="Ortiz M.F."/>
            <person name="Siervo M.A."/>
            <person name="de Moraes M.H."/>
            <person name="Cunha O.L."/>
            <person name="Mendonca-Neto R."/>
            <person name="Silva R."/>
            <person name="Teixeira S.M."/>
            <person name="Murta S.M."/>
            <person name="Sincero T.C."/>
            <person name="Mendes T.A."/>
            <person name="Urmenyi T.P."/>
            <person name="Silva V.G."/>
            <person name="da Rocha W.D."/>
            <person name="Andersson B."/>
            <person name="Romanha A.J."/>
            <person name="Steindel M."/>
            <person name="de Vasconcelos A.T."/>
            <person name="Grisard E.C."/>
        </authorList>
    </citation>
    <scope>NUCLEOTIDE SEQUENCE [LARGE SCALE GENOMIC DNA]</scope>
    <source>
        <strain evidence="1 2">SC58</strain>
    </source>
</reference>
<keyword evidence="2" id="KW-1185">Reference proteome</keyword>
<dbReference type="VEuPathDB" id="TriTrypDB:TRSC58_07194"/>
<protein>
    <submittedName>
        <fullName evidence="1">Uncharacterized protein</fullName>
    </submittedName>
</protein>
<accession>A0A061IVZ2</accession>
<gene>
    <name evidence="1" type="ORF">TRSC58_07194</name>
</gene>
<organism evidence="1 2">
    <name type="scientific">Trypanosoma rangeli SC58</name>
    <dbReference type="NCBI Taxonomy" id="429131"/>
    <lineage>
        <taxon>Eukaryota</taxon>
        <taxon>Discoba</taxon>
        <taxon>Euglenozoa</taxon>
        <taxon>Kinetoplastea</taxon>
        <taxon>Metakinetoplastina</taxon>
        <taxon>Trypanosomatida</taxon>
        <taxon>Trypanosomatidae</taxon>
        <taxon>Trypanosoma</taxon>
        <taxon>Herpetosoma</taxon>
    </lineage>
</organism>